<evidence type="ECO:0000256" key="1">
    <source>
        <dbReference type="ARBA" id="ARBA00023015"/>
    </source>
</evidence>
<dbReference type="PIRSF" id="PIRSF036625">
    <property type="entry name" value="GAF_ANTAR"/>
    <property type="match status" value="1"/>
</dbReference>
<dbReference type="PROSITE" id="PS50921">
    <property type="entry name" value="ANTAR"/>
    <property type="match status" value="1"/>
</dbReference>
<dbReference type="InterPro" id="IPR012074">
    <property type="entry name" value="GAF_ANTAR"/>
</dbReference>
<dbReference type="SUPFAM" id="SSF55781">
    <property type="entry name" value="GAF domain-like"/>
    <property type="match status" value="1"/>
</dbReference>
<dbReference type="Proteomes" id="UP001056336">
    <property type="component" value="Chromosome"/>
</dbReference>
<dbReference type="RefSeq" id="WP_249772916.1">
    <property type="nucleotide sequence ID" value="NZ_CP097332.1"/>
</dbReference>
<dbReference type="Pfam" id="PF13185">
    <property type="entry name" value="GAF_2"/>
    <property type="match status" value="1"/>
</dbReference>
<evidence type="ECO:0000259" key="3">
    <source>
        <dbReference type="PROSITE" id="PS50921"/>
    </source>
</evidence>
<evidence type="ECO:0000313" key="4">
    <source>
        <dbReference type="EMBL" id="UQX89020.1"/>
    </source>
</evidence>
<keyword evidence="2" id="KW-0804">Transcription</keyword>
<dbReference type="InterPro" id="IPR003018">
    <property type="entry name" value="GAF"/>
</dbReference>
<organism evidence="4 5">
    <name type="scientific">Jatrophihabitans telluris</name>
    <dbReference type="NCBI Taxonomy" id="2038343"/>
    <lineage>
        <taxon>Bacteria</taxon>
        <taxon>Bacillati</taxon>
        <taxon>Actinomycetota</taxon>
        <taxon>Actinomycetes</taxon>
        <taxon>Jatrophihabitantales</taxon>
        <taxon>Jatrophihabitantaceae</taxon>
        <taxon>Jatrophihabitans</taxon>
    </lineage>
</organism>
<evidence type="ECO:0000313" key="5">
    <source>
        <dbReference type="Proteomes" id="UP001056336"/>
    </source>
</evidence>
<reference evidence="4" key="2">
    <citation type="submission" date="2022-05" db="EMBL/GenBank/DDBJ databases">
        <authorList>
            <person name="Kim J.-S."/>
            <person name="Lee K."/>
            <person name="Suh M."/>
            <person name="Eom M."/>
            <person name="Kim J.-S."/>
            <person name="Kim D.-S."/>
            <person name="Ko S.-H."/>
            <person name="Shin Y."/>
            <person name="Lee J.-S."/>
        </authorList>
    </citation>
    <scope>NUCLEOTIDE SEQUENCE</scope>
    <source>
        <strain evidence="4">N237</strain>
    </source>
</reference>
<name>A0ABY4QZX3_9ACTN</name>
<dbReference type="Gene3D" id="3.30.450.40">
    <property type="match status" value="1"/>
</dbReference>
<evidence type="ECO:0000256" key="2">
    <source>
        <dbReference type="ARBA" id="ARBA00023163"/>
    </source>
</evidence>
<dbReference type="InterPro" id="IPR029016">
    <property type="entry name" value="GAF-like_dom_sf"/>
</dbReference>
<protein>
    <submittedName>
        <fullName evidence="4">GAF and ANTAR domain-containing protein</fullName>
    </submittedName>
</protein>
<dbReference type="Pfam" id="PF03861">
    <property type="entry name" value="ANTAR"/>
    <property type="match status" value="1"/>
</dbReference>
<sequence>MEIQQRLAEAIGRQRGTAAADSLCTECVGAFEVDEAAISIIFDGANSATLGASSPRARIYDELQFTFGEGPCLDSVAQQGPVLVPDLARLDEHRWPGYGPAMLEQDVRSVYAVPVVLAGEFVGALDLYRRRPGGLAADHLAGVLIAAELAEMPMLDLLAGNLQTLINDPDIESWTELASLTRVEISQATGMLMAQLGIGAGEALVRLRAHAYATNVSATEVARSILDRDLRLEGDR</sequence>
<dbReference type="InterPro" id="IPR005561">
    <property type="entry name" value="ANTAR"/>
</dbReference>
<dbReference type="Gene3D" id="1.10.10.10">
    <property type="entry name" value="Winged helix-like DNA-binding domain superfamily/Winged helix DNA-binding domain"/>
    <property type="match status" value="1"/>
</dbReference>
<dbReference type="EMBL" id="CP097332">
    <property type="protein sequence ID" value="UQX89020.1"/>
    <property type="molecule type" value="Genomic_DNA"/>
</dbReference>
<gene>
    <name evidence="4" type="ORF">M6D93_03230</name>
</gene>
<reference evidence="4" key="1">
    <citation type="journal article" date="2018" name="Int. J. Syst. Evol. Microbiol.">
        <title>Jatrophihabitans telluris sp. nov., isolated from sediment soil of lava forest wetlands and the emended description of the genus Jatrophihabitans.</title>
        <authorList>
            <person name="Lee K.C."/>
            <person name="Suh M.K."/>
            <person name="Eom M.K."/>
            <person name="Kim K.K."/>
            <person name="Kim J.S."/>
            <person name="Kim D.S."/>
            <person name="Ko S.H."/>
            <person name="Shin Y.K."/>
            <person name="Lee J.S."/>
        </authorList>
    </citation>
    <scope>NUCLEOTIDE SEQUENCE</scope>
    <source>
        <strain evidence="4">N237</strain>
    </source>
</reference>
<dbReference type="InterPro" id="IPR036388">
    <property type="entry name" value="WH-like_DNA-bd_sf"/>
</dbReference>
<proteinExistence type="predicted"/>
<dbReference type="SMART" id="SM01012">
    <property type="entry name" value="ANTAR"/>
    <property type="match status" value="1"/>
</dbReference>
<feature type="domain" description="ANTAR" evidence="3">
    <location>
        <begin position="165"/>
        <end position="226"/>
    </location>
</feature>
<keyword evidence="1" id="KW-0805">Transcription regulation</keyword>
<accession>A0ABY4QZX3</accession>
<keyword evidence="5" id="KW-1185">Reference proteome</keyword>